<name>A0ABX0DNU4_9ACTN</name>
<feature type="domain" description="AB hydrolase-1" evidence="2">
    <location>
        <begin position="29"/>
        <end position="266"/>
    </location>
</feature>
<evidence type="ECO:0000313" key="3">
    <source>
        <dbReference type="EMBL" id="NGO43521.1"/>
    </source>
</evidence>
<dbReference type="Proteomes" id="UP001518140">
    <property type="component" value="Unassembled WGS sequence"/>
</dbReference>
<dbReference type="EMBL" id="JAAKZX010000041">
    <property type="protein sequence ID" value="NGO43521.1"/>
    <property type="molecule type" value="Genomic_DNA"/>
</dbReference>
<dbReference type="Pfam" id="PF00561">
    <property type="entry name" value="Abhydrolase_1"/>
    <property type="match status" value="1"/>
</dbReference>
<organism evidence="3 4">
    <name type="scientific">Streptomyces ureilyticus</name>
    <dbReference type="NCBI Taxonomy" id="1775131"/>
    <lineage>
        <taxon>Bacteria</taxon>
        <taxon>Bacillati</taxon>
        <taxon>Actinomycetota</taxon>
        <taxon>Actinomycetes</taxon>
        <taxon>Kitasatosporales</taxon>
        <taxon>Streptomycetaceae</taxon>
        <taxon>Streptomyces</taxon>
    </lineage>
</organism>
<dbReference type="InterPro" id="IPR000073">
    <property type="entry name" value="AB_hydrolase_1"/>
</dbReference>
<dbReference type="Gene3D" id="3.40.50.1820">
    <property type="entry name" value="alpha/beta hydrolase"/>
    <property type="match status" value="1"/>
</dbReference>
<sequence>MADAPITTTKVAVGEYEFQLNASGDKSKPALLFLHGSGPGATGLSNWEAVLKDLGNDYYCLAPDVIGFGDSSHPEPPPQGLAAFTQLRVDTLIGLLDELGLEKAVFVGNSMGGIWSLGATLQAPERVEKIVLMGSGGSPIPPGPAIPSLALFYDNPTTEAMQHMLEQFVYDPQLFGGDLRKIAEQRIPRAVRPDVERSHRATFVDVLDRPWALTPEDAAKIEQDVLVIHGREDRFVVFDGGKWFFDHLPNVRLYGIGKCGHWTQIEQHDRFVAAVRGFVSGSL</sequence>
<gene>
    <name evidence="3" type="ORF">G6048_15580</name>
</gene>
<dbReference type="PRINTS" id="PR00111">
    <property type="entry name" value="ABHYDROLASE"/>
</dbReference>
<dbReference type="InterPro" id="IPR000639">
    <property type="entry name" value="Epox_hydrolase-like"/>
</dbReference>
<keyword evidence="1 3" id="KW-0378">Hydrolase</keyword>
<dbReference type="InterPro" id="IPR050266">
    <property type="entry name" value="AB_hydrolase_sf"/>
</dbReference>
<evidence type="ECO:0000259" key="2">
    <source>
        <dbReference type="Pfam" id="PF00561"/>
    </source>
</evidence>
<keyword evidence="4" id="KW-1185">Reference proteome</keyword>
<dbReference type="SUPFAM" id="SSF53474">
    <property type="entry name" value="alpha/beta-Hydrolases"/>
    <property type="match status" value="1"/>
</dbReference>
<dbReference type="PANTHER" id="PTHR43798">
    <property type="entry name" value="MONOACYLGLYCEROL LIPASE"/>
    <property type="match status" value="1"/>
</dbReference>
<evidence type="ECO:0000313" key="4">
    <source>
        <dbReference type="Proteomes" id="UP001518140"/>
    </source>
</evidence>
<dbReference type="GO" id="GO:0016787">
    <property type="term" value="F:hydrolase activity"/>
    <property type="evidence" value="ECO:0007669"/>
    <property type="project" value="UniProtKB-KW"/>
</dbReference>
<accession>A0ABX0DNU4</accession>
<comment type="caution">
    <text evidence="3">The sequence shown here is derived from an EMBL/GenBank/DDBJ whole genome shotgun (WGS) entry which is preliminary data.</text>
</comment>
<dbReference type="RefSeq" id="WP_165340132.1">
    <property type="nucleotide sequence ID" value="NZ_JAAKZX010000041.1"/>
</dbReference>
<dbReference type="InterPro" id="IPR029058">
    <property type="entry name" value="AB_hydrolase_fold"/>
</dbReference>
<reference evidence="3 4" key="1">
    <citation type="submission" date="2020-02" db="EMBL/GenBank/DDBJ databases">
        <title>Whole-genome analyses of novel actinobacteria.</title>
        <authorList>
            <person name="Sahin N."/>
            <person name="Tokatli A."/>
        </authorList>
    </citation>
    <scope>NUCLEOTIDE SEQUENCE [LARGE SCALE GENOMIC DNA]</scope>
    <source>
        <strain evidence="3 4">YC419</strain>
    </source>
</reference>
<proteinExistence type="predicted"/>
<protein>
    <submittedName>
        <fullName evidence="3">Alpha/beta fold hydrolase</fullName>
    </submittedName>
</protein>
<dbReference type="PANTHER" id="PTHR43798:SF31">
    <property type="entry name" value="AB HYDROLASE SUPERFAMILY PROTEIN YCLE"/>
    <property type="match status" value="1"/>
</dbReference>
<dbReference type="PRINTS" id="PR00412">
    <property type="entry name" value="EPOXHYDRLASE"/>
</dbReference>
<evidence type="ECO:0000256" key="1">
    <source>
        <dbReference type="ARBA" id="ARBA00022801"/>
    </source>
</evidence>